<keyword evidence="1" id="KW-0479">Metal-binding</keyword>
<evidence type="ECO:0000256" key="4">
    <source>
        <dbReference type="ARBA" id="ARBA00022833"/>
    </source>
</evidence>
<evidence type="ECO:0000256" key="2">
    <source>
        <dbReference type="ARBA" id="ARBA00022737"/>
    </source>
</evidence>
<evidence type="ECO:0000256" key="3">
    <source>
        <dbReference type="ARBA" id="ARBA00022771"/>
    </source>
</evidence>
<protein>
    <submittedName>
        <fullName evidence="7">Uncharacterized protein LOC104713828</fullName>
    </submittedName>
</protein>
<keyword evidence="3" id="KW-0863">Zinc-finger</keyword>
<evidence type="ECO:0000256" key="1">
    <source>
        <dbReference type="ARBA" id="ARBA00022723"/>
    </source>
</evidence>
<dbReference type="InterPro" id="IPR046349">
    <property type="entry name" value="C1-like_sf"/>
</dbReference>
<dbReference type="Pfam" id="PF03107">
    <property type="entry name" value="C1_2"/>
    <property type="match status" value="7"/>
</dbReference>
<dbReference type="Pfam" id="PF22926">
    <property type="entry name" value="C1-like_CT"/>
    <property type="match status" value="1"/>
</dbReference>
<dbReference type="GeneID" id="104713828"/>
<organism evidence="6 7">
    <name type="scientific">Camelina sativa</name>
    <name type="common">False flax</name>
    <name type="synonym">Myagrum sativum</name>
    <dbReference type="NCBI Taxonomy" id="90675"/>
    <lineage>
        <taxon>Eukaryota</taxon>
        <taxon>Viridiplantae</taxon>
        <taxon>Streptophyta</taxon>
        <taxon>Embryophyta</taxon>
        <taxon>Tracheophyta</taxon>
        <taxon>Spermatophyta</taxon>
        <taxon>Magnoliopsida</taxon>
        <taxon>eudicotyledons</taxon>
        <taxon>Gunneridae</taxon>
        <taxon>Pentapetalae</taxon>
        <taxon>rosids</taxon>
        <taxon>malvids</taxon>
        <taxon>Brassicales</taxon>
        <taxon>Brassicaceae</taxon>
        <taxon>Camelineae</taxon>
        <taxon>Camelina</taxon>
    </lineage>
</organism>
<accession>A0ABM0TPJ1</accession>
<proteinExistence type="predicted"/>
<feature type="domain" description="Phorbol-ester/DAG-type" evidence="5">
    <location>
        <begin position="68"/>
        <end position="116"/>
    </location>
</feature>
<dbReference type="InterPro" id="IPR002219">
    <property type="entry name" value="PKC_DAG/PE"/>
</dbReference>
<keyword evidence="4" id="KW-0862">Zinc</keyword>
<dbReference type="RefSeq" id="XP_010429346.1">
    <property type="nucleotide sequence ID" value="XM_010431044.2"/>
</dbReference>
<dbReference type="SMART" id="SM00109">
    <property type="entry name" value="C1"/>
    <property type="match status" value="5"/>
</dbReference>
<reference evidence="7" key="2">
    <citation type="submission" date="2025-08" db="UniProtKB">
        <authorList>
            <consortium name="RefSeq"/>
        </authorList>
    </citation>
    <scope>IDENTIFICATION</scope>
    <source>
        <tissue evidence="7">Leaf</tissue>
    </source>
</reference>
<name>A0ABM0TPJ1_CAMSA</name>
<evidence type="ECO:0000313" key="6">
    <source>
        <dbReference type="Proteomes" id="UP000694864"/>
    </source>
</evidence>
<dbReference type="InterPro" id="IPR053192">
    <property type="entry name" value="Vacuole_Formation_Reg"/>
</dbReference>
<dbReference type="SUPFAM" id="SSF57889">
    <property type="entry name" value="Cysteine-rich domain"/>
    <property type="match status" value="5"/>
</dbReference>
<dbReference type="Proteomes" id="UP000694864">
    <property type="component" value="Chromosome 2"/>
</dbReference>
<dbReference type="InterPro" id="IPR054483">
    <property type="entry name" value="DC1-like_CT"/>
</dbReference>
<dbReference type="InterPro" id="IPR004146">
    <property type="entry name" value="DC1"/>
</dbReference>
<evidence type="ECO:0000313" key="7">
    <source>
        <dbReference type="RefSeq" id="XP_010429346.1"/>
    </source>
</evidence>
<dbReference type="PANTHER" id="PTHR32410">
    <property type="entry name" value="CYSTEINE/HISTIDINE-RICH C1 DOMAIN FAMILY PROTEIN"/>
    <property type="match status" value="1"/>
</dbReference>
<reference evidence="6" key="1">
    <citation type="journal article" date="2014" name="Nat. Commun.">
        <title>The emerging biofuel crop Camelina sativa retains a highly undifferentiated hexaploid genome structure.</title>
        <authorList>
            <person name="Kagale S."/>
            <person name="Koh C."/>
            <person name="Nixon J."/>
            <person name="Bollina V."/>
            <person name="Clarke W.E."/>
            <person name="Tuteja R."/>
            <person name="Spillane C."/>
            <person name="Robinson S.J."/>
            <person name="Links M.G."/>
            <person name="Clarke C."/>
            <person name="Higgins E.E."/>
            <person name="Huebert T."/>
            <person name="Sharpe A.G."/>
            <person name="Parkin I.A."/>
        </authorList>
    </citation>
    <scope>NUCLEOTIDE SEQUENCE [LARGE SCALE GENOMIC DNA]</scope>
    <source>
        <strain evidence="6">cv. DH55</strain>
    </source>
</reference>
<dbReference type="Gene3D" id="3.30.40.10">
    <property type="entry name" value="Zinc/RING finger domain, C3HC4 (zinc finger)"/>
    <property type="match status" value="1"/>
</dbReference>
<gene>
    <name evidence="7" type="primary">LOC104713828</name>
</gene>
<keyword evidence="2" id="KW-0677">Repeat</keyword>
<keyword evidence="6" id="KW-1185">Reference proteome</keyword>
<dbReference type="InterPro" id="IPR013083">
    <property type="entry name" value="Znf_RING/FYVE/PHD"/>
</dbReference>
<sequence length="683" mass="78372">MDSEGVLMPWVHEHLMMPCNDLRKGDCCGLLLQEAISDGYYCKSCDFYVHKKCVDEPSEYVKHPSHPEHTLQLLSTKGPSRYCDLCGRSISDLFYHCEICDFDVDLYCAKYPPPEVIDISETHHHKLTLHKEQSKFRCDAKCGKTGAEFPYVCLECELAFHEGCVSRPSEFKKHPSEVNHSYHPLHPLKLFTGQSPDYSDGKCRLCTRKIDDRLFYHCSPCNFSLDMRCVLNPPQQSLLNLKAHDHQLTLLPRLFSFTCNACGLNGDRSPYICVQCDFMIHQDCLDLPRLININRHDHRVSRVSLLGVVNSVCRVCRKKVDWTCGGFCCERCPGYVVHSKCATTKDVWNGKELEGVPEETEDIEPYVIIDDNIIQHFSHKEHHLRLHVNGVLCDDDNKWCRACTHPICLQSFYGCMDCDFILHQNCAGFPRMKWHVLHNERLTLVTNKADLFECAACGRYSNGFRYQHGDKTFDVRCGSISEPFSHPTSLDHPLYYISQVGEIKRCNGCNEKGNDVLRCIEDDCKFVLCFKCATLPQVVKHRVDDHPLSLCYDEKASGTYWCDICEKETDPKKWFYTCKDHQTSLHTKCVLGNFSNLMPRSTIEDRNVSYEVVLNNSVSRPFCSSCKLHCIFPVILKMLGSSDEYFCSLECLKQDEVVDCNTILHSPPTLSWISKEETTCAIQ</sequence>
<evidence type="ECO:0000259" key="5">
    <source>
        <dbReference type="PROSITE" id="PS50081"/>
    </source>
</evidence>
<dbReference type="SMART" id="SM00249">
    <property type="entry name" value="PHD"/>
    <property type="match status" value="4"/>
</dbReference>
<dbReference type="PANTHER" id="PTHR32410:SF154">
    <property type="entry name" value="CHP-RICH ZINC FINGER PROTEIN-LIKE-RELATED"/>
    <property type="match status" value="1"/>
</dbReference>
<dbReference type="InterPro" id="IPR001965">
    <property type="entry name" value="Znf_PHD"/>
</dbReference>
<dbReference type="PROSITE" id="PS50081">
    <property type="entry name" value="ZF_DAG_PE_2"/>
    <property type="match status" value="1"/>
</dbReference>